<comment type="caution">
    <text evidence="3">The sequence shown here is derived from an EMBL/GenBank/DDBJ whole genome shotgun (WGS) entry which is preliminary data.</text>
</comment>
<dbReference type="Pfam" id="PF00072">
    <property type="entry name" value="Response_reg"/>
    <property type="match status" value="1"/>
</dbReference>
<name>A0A967KFM1_9PROT</name>
<dbReference type="PANTHER" id="PTHR21015:SF28">
    <property type="entry name" value="SLL1722 PROTEIN"/>
    <property type="match status" value="1"/>
</dbReference>
<protein>
    <submittedName>
        <fullName evidence="3">Response regulator</fullName>
    </submittedName>
</protein>
<reference evidence="3" key="1">
    <citation type="submission" date="2020-03" db="EMBL/GenBank/DDBJ databases">
        <title>Genome of Pelagibius litoralis DSM 21314T.</title>
        <authorList>
            <person name="Wang G."/>
        </authorList>
    </citation>
    <scope>NUCLEOTIDE SEQUENCE</scope>
    <source>
        <strain evidence="3">DSM 21314</strain>
    </source>
</reference>
<organism evidence="3 4">
    <name type="scientific">Pelagibius litoralis</name>
    <dbReference type="NCBI Taxonomy" id="374515"/>
    <lineage>
        <taxon>Bacteria</taxon>
        <taxon>Pseudomonadati</taxon>
        <taxon>Pseudomonadota</taxon>
        <taxon>Alphaproteobacteria</taxon>
        <taxon>Rhodospirillales</taxon>
        <taxon>Rhodovibrionaceae</taxon>
        <taxon>Pelagibius</taxon>
    </lineage>
</organism>
<dbReference type="InterPro" id="IPR001789">
    <property type="entry name" value="Sig_transdc_resp-reg_receiver"/>
</dbReference>
<evidence type="ECO:0000256" key="1">
    <source>
        <dbReference type="PROSITE-ProRule" id="PRU00169"/>
    </source>
</evidence>
<dbReference type="PANTHER" id="PTHR21015">
    <property type="entry name" value="UDP-N-ACETYLGLUCOSAMINE--N-ACETYLMURAMYL-(PENTAPEPTIDE) PYROPHOSPHORYL-UNDECAPRENOL N-ACETYLGLUCOSAMINE TRANSFERASE 1"/>
    <property type="match status" value="1"/>
</dbReference>
<dbReference type="Gene3D" id="3.40.50.2000">
    <property type="entry name" value="Glycogen Phosphorylase B"/>
    <property type="match status" value="1"/>
</dbReference>
<dbReference type="CDD" id="cd00156">
    <property type="entry name" value="REC"/>
    <property type="match status" value="1"/>
</dbReference>
<dbReference type="PROSITE" id="PS50110">
    <property type="entry name" value="RESPONSE_REGULATORY"/>
    <property type="match status" value="1"/>
</dbReference>
<evidence type="ECO:0000259" key="2">
    <source>
        <dbReference type="PROSITE" id="PS50110"/>
    </source>
</evidence>
<keyword evidence="1" id="KW-0597">Phosphoprotein</keyword>
<dbReference type="GO" id="GO:0000160">
    <property type="term" value="P:phosphorelay signal transduction system"/>
    <property type="evidence" value="ECO:0007669"/>
    <property type="project" value="InterPro"/>
</dbReference>
<dbReference type="InterPro" id="IPR007235">
    <property type="entry name" value="Glyco_trans_28_C"/>
</dbReference>
<dbReference type="EMBL" id="JAAQPH010000010">
    <property type="protein sequence ID" value="NIA69676.1"/>
    <property type="molecule type" value="Genomic_DNA"/>
</dbReference>
<proteinExistence type="predicted"/>
<feature type="modified residue" description="4-aspartylphosphate" evidence="1">
    <location>
        <position position="52"/>
    </location>
</feature>
<keyword evidence="4" id="KW-1185">Reference proteome</keyword>
<evidence type="ECO:0000313" key="3">
    <source>
        <dbReference type="EMBL" id="NIA69676.1"/>
    </source>
</evidence>
<accession>A0A967KFM1</accession>
<sequence length="525" mass="57172">MTQVLIVEDEEILARNIATALRRAGVEVAVAGSCSAARSEIASSPPDLVIADVNLGDGDGIDLLADWRQDHPDVPVVVMTGQDSLSNRLRAERLDATAFLSKPFAMRRLRELILILLAEGNPGLGPGIRGPSVMMYSHDTIGLGHMRRNASIASALIERFPNASVLMMVGCPAGMVFELKPGIDFVKLPSLTKLGRNQWRPSSLRVSPDTTRSIRMGILERAAEAFRPDILLVDHEPAGVWEELVPTLKAIRLRGGASVILGLRDILDDPKRTRALWDKQGTAQVVRDLYDGVFVYGDQRVFPSSDHYGLEMLQPDNVTYCGYVTTAHRGSNRDRKNAIPRRILVSGGGGRDAYPVLSASLEALACIHPERRPEMTLIAGPLMDEELRAPLSARAKQLDAEFLDSTSDMPALLDAADLLVTMGGYNSVTEAIAACCPTIVIPRIGPSSEQRLRAECLERFGLVETVSQEALDPEVLAKRFRRYDGSRTPMIEVPLNGAVMAANLIAERLATIRPDTPKDARSAHG</sequence>
<gene>
    <name evidence="3" type="ORF">HBA54_13825</name>
</gene>
<dbReference type="Pfam" id="PF04101">
    <property type="entry name" value="Glyco_tran_28_C"/>
    <property type="match status" value="1"/>
</dbReference>
<dbReference type="Proteomes" id="UP000761264">
    <property type="component" value="Unassembled WGS sequence"/>
</dbReference>
<dbReference type="Gene3D" id="3.40.50.2300">
    <property type="match status" value="1"/>
</dbReference>
<dbReference type="SMART" id="SM00448">
    <property type="entry name" value="REC"/>
    <property type="match status" value="1"/>
</dbReference>
<dbReference type="InterPro" id="IPR011006">
    <property type="entry name" value="CheY-like_superfamily"/>
</dbReference>
<dbReference type="SUPFAM" id="SSF53756">
    <property type="entry name" value="UDP-Glycosyltransferase/glycogen phosphorylase"/>
    <property type="match status" value="1"/>
</dbReference>
<dbReference type="AlphaFoldDB" id="A0A967KFM1"/>
<dbReference type="SUPFAM" id="SSF52172">
    <property type="entry name" value="CheY-like"/>
    <property type="match status" value="1"/>
</dbReference>
<feature type="domain" description="Response regulatory" evidence="2">
    <location>
        <begin position="3"/>
        <end position="117"/>
    </location>
</feature>
<dbReference type="RefSeq" id="WP_167225527.1">
    <property type="nucleotide sequence ID" value="NZ_JAAQPH010000010.1"/>
</dbReference>
<dbReference type="GO" id="GO:0016758">
    <property type="term" value="F:hexosyltransferase activity"/>
    <property type="evidence" value="ECO:0007669"/>
    <property type="project" value="InterPro"/>
</dbReference>
<evidence type="ECO:0000313" key="4">
    <source>
        <dbReference type="Proteomes" id="UP000761264"/>
    </source>
</evidence>